<dbReference type="EMBL" id="NHYD01002657">
    <property type="protein sequence ID" value="PPQ85676.1"/>
    <property type="molecule type" value="Genomic_DNA"/>
</dbReference>
<organism evidence="8 9">
    <name type="scientific">Psilocybe cyanescens</name>
    <dbReference type="NCBI Taxonomy" id="93625"/>
    <lineage>
        <taxon>Eukaryota</taxon>
        <taxon>Fungi</taxon>
        <taxon>Dikarya</taxon>
        <taxon>Basidiomycota</taxon>
        <taxon>Agaricomycotina</taxon>
        <taxon>Agaricomycetes</taxon>
        <taxon>Agaricomycetidae</taxon>
        <taxon>Agaricales</taxon>
        <taxon>Agaricineae</taxon>
        <taxon>Strophariaceae</taxon>
        <taxon>Psilocybe</taxon>
    </lineage>
</organism>
<proteinExistence type="inferred from homology"/>
<dbReference type="InterPro" id="IPR016166">
    <property type="entry name" value="FAD-bd_PCMH"/>
</dbReference>
<evidence type="ECO:0000313" key="8">
    <source>
        <dbReference type="EMBL" id="PPQ85676.1"/>
    </source>
</evidence>
<evidence type="ECO:0000256" key="2">
    <source>
        <dbReference type="ARBA" id="ARBA00005466"/>
    </source>
</evidence>
<dbReference type="InterPro" id="IPR012951">
    <property type="entry name" value="BBE"/>
</dbReference>
<keyword evidence="3" id="KW-0285">Flavoprotein</keyword>
<evidence type="ECO:0000313" key="9">
    <source>
        <dbReference type="Proteomes" id="UP000283269"/>
    </source>
</evidence>
<dbReference type="Pfam" id="PF01565">
    <property type="entry name" value="FAD_binding_4"/>
    <property type="match status" value="1"/>
</dbReference>
<dbReference type="PROSITE" id="PS51387">
    <property type="entry name" value="FAD_PCMH"/>
    <property type="match status" value="1"/>
</dbReference>
<dbReference type="InterPro" id="IPR016169">
    <property type="entry name" value="FAD-bd_PCMH_sub2"/>
</dbReference>
<accession>A0A409X4J0</accession>
<dbReference type="SUPFAM" id="SSF56176">
    <property type="entry name" value="FAD-binding/transporter-associated domain-like"/>
    <property type="match status" value="1"/>
</dbReference>
<evidence type="ECO:0000256" key="3">
    <source>
        <dbReference type="ARBA" id="ARBA00022630"/>
    </source>
</evidence>
<dbReference type="PANTHER" id="PTHR42973:SF39">
    <property type="entry name" value="FAD-BINDING PCMH-TYPE DOMAIN-CONTAINING PROTEIN"/>
    <property type="match status" value="1"/>
</dbReference>
<evidence type="ECO:0000259" key="7">
    <source>
        <dbReference type="PROSITE" id="PS51387"/>
    </source>
</evidence>
<feature type="chain" id="PRO_5019574483" description="FAD-binding PCMH-type domain-containing protein" evidence="6">
    <location>
        <begin position="27"/>
        <end position="503"/>
    </location>
</feature>
<keyword evidence="9" id="KW-1185">Reference proteome</keyword>
<dbReference type="InParanoid" id="A0A409X4J0"/>
<reference evidence="8 9" key="1">
    <citation type="journal article" date="2018" name="Evol. Lett.">
        <title>Horizontal gene cluster transfer increased hallucinogenic mushroom diversity.</title>
        <authorList>
            <person name="Reynolds H.T."/>
            <person name="Vijayakumar V."/>
            <person name="Gluck-Thaler E."/>
            <person name="Korotkin H.B."/>
            <person name="Matheny P.B."/>
            <person name="Slot J.C."/>
        </authorList>
    </citation>
    <scope>NUCLEOTIDE SEQUENCE [LARGE SCALE GENOMIC DNA]</scope>
    <source>
        <strain evidence="8 9">2631</strain>
    </source>
</reference>
<dbReference type="InterPro" id="IPR036318">
    <property type="entry name" value="FAD-bd_PCMH-like_sf"/>
</dbReference>
<comment type="cofactor">
    <cofactor evidence="1">
        <name>FAD</name>
        <dbReference type="ChEBI" id="CHEBI:57692"/>
    </cofactor>
</comment>
<dbReference type="Gene3D" id="3.30.465.10">
    <property type="match status" value="1"/>
</dbReference>
<dbReference type="Proteomes" id="UP000283269">
    <property type="component" value="Unassembled WGS sequence"/>
</dbReference>
<dbReference type="AlphaFoldDB" id="A0A409X4J0"/>
<evidence type="ECO:0000256" key="6">
    <source>
        <dbReference type="SAM" id="SignalP"/>
    </source>
</evidence>
<comment type="caution">
    <text evidence="8">The sequence shown here is derived from an EMBL/GenBank/DDBJ whole genome shotgun (WGS) entry which is preliminary data.</text>
</comment>
<keyword evidence="5" id="KW-0560">Oxidoreductase</keyword>
<dbReference type="GO" id="GO:0016491">
    <property type="term" value="F:oxidoreductase activity"/>
    <property type="evidence" value="ECO:0007669"/>
    <property type="project" value="UniProtKB-KW"/>
</dbReference>
<dbReference type="STRING" id="93625.A0A409X4J0"/>
<dbReference type="PANTHER" id="PTHR42973">
    <property type="entry name" value="BINDING OXIDOREDUCTASE, PUTATIVE (AFU_ORTHOLOGUE AFUA_1G17690)-RELATED"/>
    <property type="match status" value="1"/>
</dbReference>
<dbReference type="InterPro" id="IPR050416">
    <property type="entry name" value="FAD-linked_Oxidoreductase"/>
</dbReference>
<evidence type="ECO:0000256" key="4">
    <source>
        <dbReference type="ARBA" id="ARBA00022827"/>
    </source>
</evidence>
<gene>
    <name evidence="8" type="ORF">CVT25_002127</name>
</gene>
<protein>
    <recommendedName>
        <fullName evidence="7">FAD-binding PCMH-type domain-containing protein</fullName>
    </recommendedName>
</protein>
<evidence type="ECO:0000256" key="1">
    <source>
        <dbReference type="ARBA" id="ARBA00001974"/>
    </source>
</evidence>
<feature type="signal peptide" evidence="6">
    <location>
        <begin position="1"/>
        <end position="26"/>
    </location>
</feature>
<dbReference type="OrthoDB" id="407275at2759"/>
<dbReference type="GO" id="GO:0071949">
    <property type="term" value="F:FAD binding"/>
    <property type="evidence" value="ECO:0007669"/>
    <property type="project" value="InterPro"/>
</dbReference>
<keyword evidence="6" id="KW-0732">Signal</keyword>
<dbReference type="InterPro" id="IPR006094">
    <property type="entry name" value="Oxid_FAD_bind_N"/>
</dbReference>
<evidence type="ECO:0000256" key="5">
    <source>
        <dbReference type="ARBA" id="ARBA00023002"/>
    </source>
</evidence>
<sequence length="503" mass="53803">MSPSQQLLRYGAIVCAILASIQPAYADLISDLTGKGGFTVLTPSSPGYNNASTAFNLRFTFQPAAVTYPTTPQHISTILSLTTKYNHQAVARSGGHSYIANGLGGKDGVVVVDMSNFNSVTVDSSTNVASIGVGNRLGDVALALNQHGRALPHGTCPYVGVGGHSGHGGYGFTSRKWGLTLDTIQSIDVVLANGTIVNGASSSKYSDLFWALRGSSSSFGVVTTIHTNTFAAPPSATIFEYHWDLSPSDAAAATSAFQSYVLSPNLPQEMGAEIVLGAGSSKGRVSFGLTGGWYAPADQYNSVLQPYLKHLPTPQSAQVTNGTYIQSVELLGGLGRLNTTGIPDGHDTFYAKSLMTPESAPMSNKSLNAFYTYLANQGFGANTNWFVEIELYGGTNSAINNVPLDATAFARRSSMFTIQFYTSAPGGVPPFPSQGFTLLDDMVDSIVNNNPKGWDYGAYTNYIDDKLANWQNLYYASHYPRLRNLKDKYDPHDTFNFPLAIQE</sequence>
<feature type="domain" description="FAD-binding PCMH-type" evidence="7">
    <location>
        <begin position="59"/>
        <end position="232"/>
    </location>
</feature>
<dbReference type="Gene3D" id="3.40.462.20">
    <property type="match status" value="1"/>
</dbReference>
<comment type="similarity">
    <text evidence="2">Belongs to the oxygen-dependent FAD-linked oxidoreductase family.</text>
</comment>
<name>A0A409X4J0_PSICY</name>
<keyword evidence="4" id="KW-0274">FAD</keyword>
<dbReference type="Pfam" id="PF08031">
    <property type="entry name" value="BBE"/>
    <property type="match status" value="1"/>
</dbReference>